<evidence type="ECO:0000256" key="5">
    <source>
        <dbReference type="ARBA" id="ARBA00023242"/>
    </source>
</evidence>
<dbReference type="Proteomes" id="UP000228380">
    <property type="component" value="Chromosome 12"/>
</dbReference>
<dbReference type="Pfam" id="PF00847">
    <property type="entry name" value="AP2"/>
    <property type="match status" value="1"/>
</dbReference>
<dbReference type="GO" id="GO:0003700">
    <property type="term" value="F:DNA-binding transcription factor activity"/>
    <property type="evidence" value="ECO:0007669"/>
    <property type="project" value="InterPro"/>
</dbReference>
<evidence type="ECO:0000256" key="4">
    <source>
        <dbReference type="ARBA" id="ARBA00023163"/>
    </source>
</evidence>
<name>A0A8B7BYV3_PHODC</name>
<sequence length="266" mass="29154">MNPSDVARRRPQVAGAKFSEHVVATRKTIPAAKANGRSRRRRVVRVWFTDADATDSSSSDEEIGGRVARRRVKRHVHEVGIEVDAASSARRRAVAVAKRVEQAPERPEGGRRFRGVRRRPWGRWAAEIRDPTQRKRVWLGTFDTAEEAATVYDSAAVRLKGAKAVTNFPTKKASPPPAVAAEAVAVDGDASKSSGSGGGSPDDSHPSPTSVLRYGGDEALFDCIDDGGVDAFGFRFEPSLCLTDFYWPRPQFWEVDFGELDADDFS</sequence>
<keyword evidence="8" id="KW-1185">Reference proteome</keyword>
<evidence type="ECO:0000313" key="9">
    <source>
        <dbReference type="RefSeq" id="XP_008788155.2"/>
    </source>
</evidence>
<evidence type="ECO:0000256" key="1">
    <source>
        <dbReference type="ARBA" id="ARBA00004123"/>
    </source>
</evidence>
<proteinExistence type="predicted"/>
<feature type="domain" description="AP2/ERF" evidence="7">
    <location>
        <begin position="112"/>
        <end position="169"/>
    </location>
</feature>
<evidence type="ECO:0000256" key="3">
    <source>
        <dbReference type="ARBA" id="ARBA00023125"/>
    </source>
</evidence>
<gene>
    <name evidence="9" type="primary">LOC103706005</name>
</gene>
<dbReference type="Gene3D" id="3.30.730.10">
    <property type="entry name" value="AP2/ERF domain"/>
    <property type="match status" value="1"/>
</dbReference>
<dbReference type="SUPFAM" id="SSF54171">
    <property type="entry name" value="DNA-binding domain"/>
    <property type="match status" value="1"/>
</dbReference>
<dbReference type="CDD" id="cd00018">
    <property type="entry name" value="AP2"/>
    <property type="match status" value="1"/>
</dbReference>
<evidence type="ECO:0000256" key="6">
    <source>
        <dbReference type="SAM" id="MobiDB-lite"/>
    </source>
</evidence>
<dbReference type="SMART" id="SM00380">
    <property type="entry name" value="AP2"/>
    <property type="match status" value="1"/>
</dbReference>
<dbReference type="InterPro" id="IPR001471">
    <property type="entry name" value="AP2/ERF_dom"/>
</dbReference>
<dbReference type="AlphaFoldDB" id="A0A8B7BYV3"/>
<dbReference type="PANTHER" id="PTHR31194">
    <property type="entry name" value="SHN SHINE , DNA BINDING / TRANSCRIPTION FACTOR"/>
    <property type="match status" value="1"/>
</dbReference>
<keyword evidence="4" id="KW-0804">Transcription</keyword>
<keyword evidence="3" id="KW-0238">DNA-binding</keyword>
<dbReference type="PROSITE" id="PS51032">
    <property type="entry name" value="AP2_ERF"/>
    <property type="match status" value="1"/>
</dbReference>
<evidence type="ECO:0000259" key="7">
    <source>
        <dbReference type="PROSITE" id="PS51032"/>
    </source>
</evidence>
<dbReference type="GO" id="GO:0005634">
    <property type="term" value="C:nucleus"/>
    <property type="evidence" value="ECO:0007669"/>
    <property type="project" value="UniProtKB-SubCell"/>
</dbReference>
<reference evidence="8" key="1">
    <citation type="journal article" date="2019" name="Nat. Commun.">
        <title>Genome-wide association mapping of date palm fruit traits.</title>
        <authorList>
            <person name="Hazzouri K.M."/>
            <person name="Gros-Balthazard M."/>
            <person name="Flowers J.M."/>
            <person name="Copetti D."/>
            <person name="Lemansour A."/>
            <person name="Lebrun M."/>
            <person name="Masmoudi K."/>
            <person name="Ferrand S."/>
            <person name="Dhar M.I."/>
            <person name="Fresquez Z.A."/>
            <person name="Rosas U."/>
            <person name="Zhang J."/>
            <person name="Talag J."/>
            <person name="Lee S."/>
            <person name="Kudrna D."/>
            <person name="Powell R.F."/>
            <person name="Leitch I.J."/>
            <person name="Krueger R.R."/>
            <person name="Wing R.A."/>
            <person name="Amiri K.M.A."/>
            <person name="Purugganan M.D."/>
        </authorList>
    </citation>
    <scope>NUCLEOTIDE SEQUENCE [LARGE SCALE GENOMIC DNA]</scope>
    <source>
        <strain evidence="8">cv. Khalas</strain>
    </source>
</reference>
<dbReference type="PANTHER" id="PTHR31194:SF166">
    <property type="entry name" value="PATHOGENESIS-RELATED GENES TRANSCRIPTIONAL ACTIVATOR PTI6"/>
    <property type="match status" value="1"/>
</dbReference>
<dbReference type="InterPro" id="IPR036955">
    <property type="entry name" value="AP2/ERF_dom_sf"/>
</dbReference>
<comment type="subcellular location">
    <subcellularLocation>
        <location evidence="1">Nucleus</location>
    </subcellularLocation>
</comment>
<dbReference type="GeneID" id="103706005"/>
<accession>A0A8B7BYV3</accession>
<organism evidence="8 9">
    <name type="scientific">Phoenix dactylifera</name>
    <name type="common">Date palm</name>
    <dbReference type="NCBI Taxonomy" id="42345"/>
    <lineage>
        <taxon>Eukaryota</taxon>
        <taxon>Viridiplantae</taxon>
        <taxon>Streptophyta</taxon>
        <taxon>Embryophyta</taxon>
        <taxon>Tracheophyta</taxon>
        <taxon>Spermatophyta</taxon>
        <taxon>Magnoliopsida</taxon>
        <taxon>Liliopsida</taxon>
        <taxon>Arecaceae</taxon>
        <taxon>Coryphoideae</taxon>
        <taxon>Phoeniceae</taxon>
        <taxon>Phoenix</taxon>
    </lineage>
</organism>
<dbReference type="PIRSF" id="PIRSF038123">
    <property type="entry name" value="PTI6"/>
    <property type="match status" value="1"/>
</dbReference>
<dbReference type="FunFam" id="3.30.730.10:FF:000001">
    <property type="entry name" value="Ethylene-responsive transcription factor 2"/>
    <property type="match status" value="1"/>
</dbReference>
<dbReference type="KEGG" id="pda:103706005"/>
<feature type="region of interest" description="Disordered" evidence="6">
    <location>
        <begin position="187"/>
        <end position="211"/>
    </location>
</feature>
<dbReference type="InterPro" id="IPR016177">
    <property type="entry name" value="DNA-bd_dom_sf"/>
</dbReference>
<keyword evidence="2" id="KW-0805">Transcription regulation</keyword>
<evidence type="ECO:0000256" key="2">
    <source>
        <dbReference type="ARBA" id="ARBA00023015"/>
    </source>
</evidence>
<protein>
    <submittedName>
        <fullName evidence="9">Pathogenesis-related genes transcriptional activator PTI6-like</fullName>
    </submittedName>
</protein>
<keyword evidence="5" id="KW-0539">Nucleus</keyword>
<reference evidence="9" key="2">
    <citation type="submission" date="2025-08" db="UniProtKB">
        <authorList>
            <consortium name="RefSeq"/>
        </authorList>
    </citation>
    <scope>IDENTIFICATION</scope>
    <source>
        <tissue evidence="9">Young leaves</tissue>
    </source>
</reference>
<dbReference type="GO" id="GO:0003677">
    <property type="term" value="F:DNA binding"/>
    <property type="evidence" value="ECO:0007669"/>
    <property type="project" value="UniProtKB-KW"/>
</dbReference>
<dbReference type="InterPro" id="IPR050913">
    <property type="entry name" value="AP2/ERF_ERF"/>
</dbReference>
<dbReference type="RefSeq" id="XP_008788155.2">
    <property type="nucleotide sequence ID" value="XM_008789933.4"/>
</dbReference>
<evidence type="ECO:0000313" key="8">
    <source>
        <dbReference type="Proteomes" id="UP000228380"/>
    </source>
</evidence>
<dbReference type="PRINTS" id="PR00367">
    <property type="entry name" value="ETHRSPELEMNT"/>
</dbReference>
<dbReference type="OrthoDB" id="682005at2759"/>